<comment type="similarity">
    <text evidence="1 2">Belongs to the peptidase M16 family.</text>
</comment>
<dbReference type="EMBL" id="LCBN01000056">
    <property type="protein sequence ID" value="KKS12215.1"/>
    <property type="molecule type" value="Genomic_DNA"/>
</dbReference>
<feature type="domain" description="Peptidase M16 C-terminal" evidence="4">
    <location>
        <begin position="169"/>
        <end position="342"/>
    </location>
</feature>
<evidence type="ECO:0000313" key="5">
    <source>
        <dbReference type="EMBL" id="KKS12215.1"/>
    </source>
</evidence>
<evidence type="ECO:0000256" key="1">
    <source>
        <dbReference type="ARBA" id="ARBA00007261"/>
    </source>
</evidence>
<dbReference type="PANTHER" id="PTHR11851:SF49">
    <property type="entry name" value="MITOCHONDRIAL-PROCESSING PEPTIDASE SUBUNIT ALPHA"/>
    <property type="match status" value="1"/>
</dbReference>
<dbReference type="InterPro" id="IPR001431">
    <property type="entry name" value="Pept_M16_Zn_BS"/>
</dbReference>
<dbReference type="GO" id="GO:0004222">
    <property type="term" value="F:metalloendopeptidase activity"/>
    <property type="evidence" value="ECO:0007669"/>
    <property type="project" value="InterPro"/>
</dbReference>
<evidence type="ECO:0000259" key="3">
    <source>
        <dbReference type="Pfam" id="PF00675"/>
    </source>
</evidence>
<sequence length="416" mass="46402">MKNYQNSILANGLNLITASDVSSEIVTLNLCVKAGARHESDDQLGYAHLLEHLLLKGSKRYPSVFSVAVVTDRAGAYLNASTGIEKITLTVQVAKSALEQIFKLLADLMQNPLFDPTVLENEKKVIKQEIGKIFDSHPERLWLETLPEIFPNHPLNHHPIGNEASVASATAEALIGYHHRFFVPQRAALIASGVVTHQQMIDLANKYLADWSRVEIIEPLVPPPINPINRPSLKFVVVDSRQTYLNLVFSGPSLDQKQRLVLDIISEYLGHGRTSLLNQELRQKNGLVYSLFVGAINYQDASLLRVFTATAEPEQVTKLLLDLTAQAPQNFSDTLLSEYKEQVKNGLRRSLSDPFAEVGFLASNWLLRGELVTPDENFALIDTITHADVVKMWQEYLDKKNLTLVALGEKTFTPGF</sequence>
<proteinExistence type="inferred from homology"/>
<dbReference type="Gene3D" id="3.30.830.10">
    <property type="entry name" value="Metalloenzyme, LuxS/M16 peptidase-like"/>
    <property type="match status" value="2"/>
</dbReference>
<dbReference type="GO" id="GO:0006508">
    <property type="term" value="P:proteolysis"/>
    <property type="evidence" value="ECO:0007669"/>
    <property type="project" value="InterPro"/>
</dbReference>
<evidence type="ECO:0000256" key="2">
    <source>
        <dbReference type="RuleBase" id="RU004447"/>
    </source>
</evidence>
<dbReference type="InterPro" id="IPR007863">
    <property type="entry name" value="Peptidase_M16_C"/>
</dbReference>
<dbReference type="AlphaFoldDB" id="A0A0G0WH57"/>
<dbReference type="InterPro" id="IPR050361">
    <property type="entry name" value="MPP/UQCRC_Complex"/>
</dbReference>
<reference evidence="5 6" key="1">
    <citation type="journal article" date="2015" name="Nature">
        <title>rRNA introns, odd ribosomes, and small enigmatic genomes across a large radiation of phyla.</title>
        <authorList>
            <person name="Brown C.T."/>
            <person name="Hug L.A."/>
            <person name="Thomas B.C."/>
            <person name="Sharon I."/>
            <person name="Castelle C.J."/>
            <person name="Singh A."/>
            <person name="Wilkins M.J."/>
            <person name="Williams K.H."/>
            <person name="Banfield J.F."/>
        </authorList>
    </citation>
    <scope>NUCLEOTIDE SEQUENCE [LARGE SCALE GENOMIC DNA]</scope>
</reference>
<evidence type="ECO:0000313" key="6">
    <source>
        <dbReference type="Proteomes" id="UP000034753"/>
    </source>
</evidence>
<dbReference type="Pfam" id="PF05193">
    <property type="entry name" value="Peptidase_M16_C"/>
    <property type="match status" value="1"/>
</dbReference>
<accession>A0A0G0WH57</accession>
<dbReference type="InterPro" id="IPR011249">
    <property type="entry name" value="Metalloenz_LuxS/M16"/>
</dbReference>
<dbReference type="Pfam" id="PF00675">
    <property type="entry name" value="Peptidase_M16"/>
    <property type="match status" value="1"/>
</dbReference>
<protein>
    <submittedName>
        <fullName evidence="5">Peptidase M16 domain protein</fullName>
    </submittedName>
</protein>
<dbReference type="GO" id="GO:0046872">
    <property type="term" value="F:metal ion binding"/>
    <property type="evidence" value="ECO:0007669"/>
    <property type="project" value="InterPro"/>
</dbReference>
<dbReference type="PANTHER" id="PTHR11851">
    <property type="entry name" value="METALLOPROTEASE"/>
    <property type="match status" value="1"/>
</dbReference>
<organism evidence="5 6">
    <name type="scientific">Candidatus Daviesbacteria bacterium GW2011_GWB1_41_5</name>
    <dbReference type="NCBI Taxonomy" id="1618429"/>
    <lineage>
        <taxon>Bacteria</taxon>
        <taxon>Candidatus Daviesiibacteriota</taxon>
    </lineage>
</organism>
<dbReference type="SUPFAM" id="SSF63411">
    <property type="entry name" value="LuxS/MPP-like metallohydrolase"/>
    <property type="match status" value="2"/>
</dbReference>
<dbReference type="Proteomes" id="UP000034753">
    <property type="component" value="Unassembled WGS sequence"/>
</dbReference>
<evidence type="ECO:0000259" key="4">
    <source>
        <dbReference type="Pfam" id="PF05193"/>
    </source>
</evidence>
<dbReference type="PROSITE" id="PS00143">
    <property type="entry name" value="INSULINASE"/>
    <property type="match status" value="1"/>
</dbReference>
<comment type="caution">
    <text evidence="5">The sequence shown here is derived from an EMBL/GenBank/DDBJ whole genome shotgun (WGS) entry which is preliminary data.</text>
</comment>
<dbReference type="InterPro" id="IPR011765">
    <property type="entry name" value="Pept_M16_N"/>
</dbReference>
<name>A0A0G0WH57_9BACT</name>
<feature type="domain" description="Peptidase M16 N-terminal" evidence="3">
    <location>
        <begin position="16"/>
        <end position="150"/>
    </location>
</feature>
<gene>
    <name evidence="5" type="ORF">UU67_C0056G0007</name>
</gene>